<comment type="caution">
    <text evidence="3">The sequence shown here is derived from an EMBL/GenBank/DDBJ whole genome shotgun (WGS) entry which is preliminary data.</text>
</comment>
<dbReference type="EMBL" id="JAPFFF010000027">
    <property type="protein sequence ID" value="KAK8848279.1"/>
    <property type="molecule type" value="Genomic_DNA"/>
</dbReference>
<evidence type="ECO:0000313" key="4">
    <source>
        <dbReference type="Proteomes" id="UP001470230"/>
    </source>
</evidence>
<dbReference type="SUPFAM" id="SSF48371">
    <property type="entry name" value="ARM repeat"/>
    <property type="match status" value="1"/>
</dbReference>
<dbReference type="InterPro" id="IPR002554">
    <property type="entry name" value="PP2A_B56"/>
</dbReference>
<evidence type="ECO:0008006" key="5">
    <source>
        <dbReference type="Google" id="ProtNLM"/>
    </source>
</evidence>
<protein>
    <recommendedName>
        <fullName evidence="5">Phosphoprotein phosphatase</fullName>
    </recommendedName>
</protein>
<proteinExistence type="predicted"/>
<gene>
    <name evidence="3" type="ORF">M9Y10_019337</name>
    <name evidence="2" type="ORF">M9Y10_027538</name>
    <name evidence="1" type="ORF">M9Y10_040523</name>
</gene>
<dbReference type="EMBL" id="JAPFFF010000676">
    <property type="protein sequence ID" value="KAK8833740.1"/>
    <property type="molecule type" value="Genomic_DNA"/>
</dbReference>
<name>A0ABR2HKP4_9EUKA</name>
<evidence type="ECO:0000313" key="2">
    <source>
        <dbReference type="EMBL" id="KAK8834558.1"/>
    </source>
</evidence>
<dbReference type="Gene3D" id="1.25.10.10">
    <property type="entry name" value="Leucine-rich Repeat Variant"/>
    <property type="match status" value="1"/>
</dbReference>
<evidence type="ECO:0000313" key="1">
    <source>
        <dbReference type="EMBL" id="KAK8833740.1"/>
    </source>
</evidence>
<dbReference type="PANTHER" id="PTHR10257">
    <property type="entry name" value="SERINE/THREONINE PROTEIN PHOSPHATASE 2A PP2A REGULATORY SUBUNIT B"/>
    <property type="match status" value="1"/>
</dbReference>
<keyword evidence="4" id="KW-1185">Reference proteome</keyword>
<dbReference type="EMBL" id="JAPFFF010000373">
    <property type="protein sequence ID" value="KAK8834558.1"/>
    <property type="molecule type" value="Genomic_DNA"/>
</dbReference>
<dbReference type="Pfam" id="PF01603">
    <property type="entry name" value="B56"/>
    <property type="match status" value="1"/>
</dbReference>
<organism evidence="3 4">
    <name type="scientific">Tritrichomonas musculus</name>
    <dbReference type="NCBI Taxonomy" id="1915356"/>
    <lineage>
        <taxon>Eukaryota</taxon>
        <taxon>Metamonada</taxon>
        <taxon>Parabasalia</taxon>
        <taxon>Tritrichomonadida</taxon>
        <taxon>Tritrichomonadidae</taxon>
        <taxon>Tritrichomonas</taxon>
    </lineage>
</organism>
<sequence>MSFLKFSVTQRRNSLFATRRIYQPHLAVKNLNLPKLGSLPPENDKKSKNEESCNIKSRCSTKIYNGEPLVDNDMPKALNFSSYKQVLKGEINIRSLQVLPSPNDSNFHQVFKNKINVCNYIFDFMQPHIQIKGKLEKTNALKEIFALLSKKSDVSLLTDEDKNLLYNMITKNIFDQDPFISTKNKFSLTIKISYAECSWEHLSLVFKILNQFVLLYPEKCSLETVKKVIRLMNIPDTNERDNLVTFLKNYTKVHPNQFNDIWIQIKNALTNVRCGIYTSNCVEPIVTYISIQLLSNTASFCSNYLISILYSHLLPLFDNSDLSIYFNKLSALIIQIIEKNYDDQLKVIEYLLKHFPIQCGQKQPLFVSFLMSITSTMSSDQLNPISKKIFAFIAMSIRLPNSKLAESALSFLLKPNLKPIIFSNYENAMNILNDPLKLASSTYWEKSIKDQSATALSMLINAKLEFKQNIALSEFISSSDLSDNLQDSGKIDTKDLAKTWGLLARTASRRDREIDLTKSLYNIQIEFKKEEKNLELSSQNTSSIRFESVNNSSCSLLKNRSSSISSYSLSSNSNFKNYF</sequence>
<dbReference type="Proteomes" id="UP001470230">
    <property type="component" value="Unassembled WGS sequence"/>
</dbReference>
<dbReference type="PANTHER" id="PTHR10257:SF3">
    <property type="entry name" value="SERINE_THREONINE-PROTEIN PHOSPHATASE 2A 56 KDA REGULATORY SUBUNIT GAMMA ISOFORM"/>
    <property type="match status" value="1"/>
</dbReference>
<dbReference type="InterPro" id="IPR011989">
    <property type="entry name" value="ARM-like"/>
</dbReference>
<evidence type="ECO:0000313" key="3">
    <source>
        <dbReference type="EMBL" id="KAK8848279.1"/>
    </source>
</evidence>
<accession>A0ABR2HKP4</accession>
<reference evidence="3 4" key="1">
    <citation type="submission" date="2024-04" db="EMBL/GenBank/DDBJ databases">
        <title>Tritrichomonas musculus Genome.</title>
        <authorList>
            <person name="Alves-Ferreira E."/>
            <person name="Grigg M."/>
            <person name="Lorenzi H."/>
            <person name="Galac M."/>
        </authorList>
    </citation>
    <scope>NUCLEOTIDE SEQUENCE [LARGE SCALE GENOMIC DNA]</scope>
    <source>
        <strain evidence="3 4">EAF2021</strain>
    </source>
</reference>
<dbReference type="InterPro" id="IPR016024">
    <property type="entry name" value="ARM-type_fold"/>
</dbReference>